<organism evidence="4">
    <name type="scientific">Cladocopium goreaui</name>
    <dbReference type="NCBI Taxonomy" id="2562237"/>
    <lineage>
        <taxon>Eukaryota</taxon>
        <taxon>Sar</taxon>
        <taxon>Alveolata</taxon>
        <taxon>Dinophyceae</taxon>
        <taxon>Suessiales</taxon>
        <taxon>Symbiodiniaceae</taxon>
        <taxon>Cladocopium</taxon>
    </lineage>
</organism>
<dbReference type="AlphaFoldDB" id="A0A9P1BIH0"/>
<dbReference type="PROSITE" id="PS50076">
    <property type="entry name" value="DNAJ_2"/>
    <property type="match status" value="1"/>
</dbReference>
<keyword evidence="2" id="KW-0732">Signal</keyword>
<dbReference type="InterPro" id="IPR001623">
    <property type="entry name" value="DnaJ_domain"/>
</dbReference>
<evidence type="ECO:0000256" key="1">
    <source>
        <dbReference type="SAM" id="MobiDB-lite"/>
    </source>
</evidence>
<keyword evidence="5" id="KW-0489">Methyltransferase</keyword>
<dbReference type="Gene3D" id="1.10.287.110">
    <property type="entry name" value="DnaJ domain"/>
    <property type="match status" value="1"/>
</dbReference>
<gene>
    <name evidence="4" type="ORF">C1SCF055_LOCUS1824</name>
</gene>
<evidence type="ECO:0000256" key="2">
    <source>
        <dbReference type="SAM" id="SignalP"/>
    </source>
</evidence>
<feature type="compositionally biased region" description="Basic and acidic residues" evidence="1">
    <location>
        <begin position="630"/>
        <end position="641"/>
    </location>
</feature>
<accession>A0A9P1BIH0</accession>
<evidence type="ECO:0000259" key="3">
    <source>
        <dbReference type="PROSITE" id="PS50076"/>
    </source>
</evidence>
<feature type="region of interest" description="Disordered" evidence="1">
    <location>
        <begin position="630"/>
        <end position="706"/>
    </location>
</feature>
<dbReference type="InterPro" id="IPR036869">
    <property type="entry name" value="J_dom_sf"/>
</dbReference>
<evidence type="ECO:0000313" key="4">
    <source>
        <dbReference type="EMBL" id="CAI3973305.1"/>
    </source>
</evidence>
<dbReference type="InterPro" id="IPR052276">
    <property type="entry name" value="Diphthamide-biosynth_chaperone"/>
</dbReference>
<dbReference type="EMBL" id="CAMXCT010000066">
    <property type="protein sequence ID" value="CAI3973305.1"/>
    <property type="molecule type" value="Genomic_DNA"/>
</dbReference>
<feature type="compositionally biased region" description="Basic and acidic residues" evidence="1">
    <location>
        <begin position="566"/>
        <end position="575"/>
    </location>
</feature>
<dbReference type="PANTHER" id="PTHR44240">
    <property type="entry name" value="DNAJ DOMAIN (PROKARYOTIC HEAT SHOCK PROTEIN)-RELATED"/>
    <property type="match status" value="1"/>
</dbReference>
<dbReference type="GO" id="GO:0032259">
    <property type="term" value="P:methylation"/>
    <property type="evidence" value="ECO:0007669"/>
    <property type="project" value="UniProtKB-KW"/>
</dbReference>
<reference evidence="4" key="1">
    <citation type="submission" date="2022-10" db="EMBL/GenBank/DDBJ databases">
        <authorList>
            <person name="Chen Y."/>
            <person name="Dougan E. K."/>
            <person name="Chan C."/>
            <person name="Rhodes N."/>
            <person name="Thang M."/>
        </authorList>
    </citation>
    <scope>NUCLEOTIDE SEQUENCE</scope>
</reference>
<dbReference type="Pfam" id="PF26113">
    <property type="entry name" value="GH16_XgeA"/>
    <property type="match status" value="1"/>
</dbReference>
<dbReference type="Proteomes" id="UP001152797">
    <property type="component" value="Unassembled WGS sequence"/>
</dbReference>
<feature type="region of interest" description="Disordered" evidence="1">
    <location>
        <begin position="960"/>
        <end position="983"/>
    </location>
</feature>
<keyword evidence="5" id="KW-0808">Transferase</keyword>
<feature type="compositionally biased region" description="Low complexity" evidence="1">
    <location>
        <begin position="505"/>
        <end position="523"/>
    </location>
</feature>
<evidence type="ECO:0000313" key="5">
    <source>
        <dbReference type="EMBL" id="CAL4760617.1"/>
    </source>
</evidence>
<feature type="signal peptide" evidence="2">
    <location>
        <begin position="1"/>
        <end position="17"/>
    </location>
</feature>
<dbReference type="CDD" id="cd06257">
    <property type="entry name" value="DnaJ"/>
    <property type="match status" value="1"/>
</dbReference>
<comment type="caution">
    <text evidence="4">The sequence shown here is derived from an EMBL/GenBank/DDBJ whole genome shotgun (WGS) entry which is preliminary data.</text>
</comment>
<keyword evidence="6" id="KW-1185">Reference proteome</keyword>
<sequence length="1231" mass="138668">MARVCALLVAMATMAAGEDCETCDGAAMLQTQGKITTDESTSTLRNCAALLENEDCDFETEPKAQFHCEVEHASRMVYATWVRPGAKVLEVGARYGHATCMLSKVLGLDEEEAGTVKFNSLDTDSKQTSGAKLVSSDADPHIWDVLEGNLAKKGCNAQVVRGTVGSKSFKLVTPTWMKRDRNATGYSAFTSNANDPRPGVVVPAHSVKSLNVTFDTLAIDCEGCFKTFLKENPDLLKTLTMIIVEVHPGAFVKKKNHKHTKEEKVVDQLMKQGWTLKHSIMDQRVLCRGPCEPRCDLNWLENHAREYYGNQSFEGRDDEPPDPDQGGGGTDVATPFSVKWSAEWKTMHDIHQLQKVAGPMTKLGWLFAGVAVGVGISYSPAMLMQYVRGKKKKGEEEEVPPDAAAAPAAAPAAAAAPAVPAAKAAAAPAAAEEMPRTAQHSQNFYQILGVDVNASPAEIRAAYRRKALEVHPDKGGTAAAFQRVIAAFEQLADPSLRHTHDQRLAPKPTAATAPAPGAGPPRAAARRPREEPRRAKTGRKKTNKDVEKTTGKRKAASTSCPPQKPLRLEAPERAPRQRRRATKQEIEKKRLTAIVELLKCISSSERRHIFTHRLSQEQRLELESFMQLQRDRDSDGHDAHAGPEQSQLIPQTLSEEPPSPSVFESAQRLRDQVPDASSAVWAPMVAPRRRRREPEEPAAPCPSVQSPALRTRRITGGIHKVRFDTFRKRAEQSLFYCATVSVEGLRIKAVCVRTLEEAIDIHLLIVAIAECVRRNCSSRIKDKILQSIHEVSVEHAVCEQDLSQKLRFYFVLETRLWIGVPLMTPCYRVRNLDEFDEVVLRFQAARGNDKIFTGAGRHGILTALPHRDVEQRWHQIRDVFLDVKERRGQSRKEWMVKLDQMYQHRAPVRDELWRRFNETKMRRCEREQRRYEKWMKQLEARQEKKRCATLEKRRRQLERNLQRKRRRQQKTEAASLRRRYERPRMKAEDKRCQCYWRSVSQKRKKLERLLQNWSRAHQKTQASAERKRTARQVNYLRPNHSSRACGAEKGQLLLGCAGHSHDKALQSLKYSNNPGVLVTVWDASGITTFHIPEGQIPADLKEDNPQPNTWPAIWRMAFMPFDPKTCVDIAHPQEIVLNIALCGDWAGNAWYSCKECKNTGFIPNYCVPGHVTEPATDCCTIYMSNPSAEEPLKTKAYFDIDYVKVFEPKGVKMPKYAAGTYRNGGVGVGDR</sequence>
<dbReference type="EMBL" id="CAMXCT030000066">
    <property type="protein sequence ID" value="CAL4760617.1"/>
    <property type="molecule type" value="Genomic_DNA"/>
</dbReference>
<feature type="chain" id="PRO_5043269484" evidence="2">
    <location>
        <begin position="18"/>
        <end position="1231"/>
    </location>
</feature>
<feature type="region of interest" description="Disordered" evidence="1">
    <location>
        <begin position="311"/>
        <end position="334"/>
    </location>
</feature>
<dbReference type="PANTHER" id="PTHR44240:SF10">
    <property type="entry name" value="J DOMAIN-CONTAINING PROTEIN"/>
    <property type="match status" value="1"/>
</dbReference>
<dbReference type="OrthoDB" id="406386at2759"/>
<dbReference type="Pfam" id="PF00226">
    <property type="entry name" value="DnaJ"/>
    <property type="match status" value="1"/>
</dbReference>
<dbReference type="EMBL" id="CAMXCT020000066">
    <property type="protein sequence ID" value="CAL1126680.1"/>
    <property type="molecule type" value="Genomic_DNA"/>
</dbReference>
<feature type="region of interest" description="Disordered" evidence="1">
    <location>
        <begin position="500"/>
        <end position="585"/>
    </location>
</feature>
<dbReference type="Gene3D" id="2.60.120.200">
    <property type="match status" value="1"/>
</dbReference>
<dbReference type="GO" id="GO:0008168">
    <property type="term" value="F:methyltransferase activity"/>
    <property type="evidence" value="ECO:0007669"/>
    <property type="project" value="UniProtKB-KW"/>
</dbReference>
<name>A0A9P1BIH0_9DINO</name>
<dbReference type="SUPFAM" id="SSF53335">
    <property type="entry name" value="S-adenosyl-L-methionine-dependent methyltransferases"/>
    <property type="match status" value="1"/>
</dbReference>
<evidence type="ECO:0000313" key="6">
    <source>
        <dbReference type="Proteomes" id="UP001152797"/>
    </source>
</evidence>
<feature type="domain" description="J" evidence="3">
    <location>
        <begin position="443"/>
        <end position="504"/>
    </location>
</feature>
<dbReference type="InterPro" id="IPR029063">
    <property type="entry name" value="SAM-dependent_MTases_sf"/>
</dbReference>
<dbReference type="SMART" id="SM00271">
    <property type="entry name" value="DnaJ"/>
    <property type="match status" value="1"/>
</dbReference>
<feature type="compositionally biased region" description="Polar residues" evidence="1">
    <location>
        <begin position="644"/>
        <end position="653"/>
    </location>
</feature>
<reference evidence="5 6" key="2">
    <citation type="submission" date="2024-05" db="EMBL/GenBank/DDBJ databases">
        <authorList>
            <person name="Chen Y."/>
            <person name="Shah S."/>
            <person name="Dougan E. K."/>
            <person name="Thang M."/>
            <person name="Chan C."/>
        </authorList>
    </citation>
    <scope>NUCLEOTIDE SEQUENCE [LARGE SCALE GENOMIC DNA]</scope>
</reference>
<protein>
    <submittedName>
        <fullName evidence="5">Methyltransferase FkbM domain-containing protein</fullName>
    </submittedName>
</protein>
<dbReference type="SUPFAM" id="SSF46565">
    <property type="entry name" value="Chaperone J-domain"/>
    <property type="match status" value="1"/>
</dbReference>
<dbReference type="PRINTS" id="PR00625">
    <property type="entry name" value="JDOMAIN"/>
</dbReference>
<proteinExistence type="predicted"/>